<feature type="domain" description="Amidohydrolase 3" evidence="1">
    <location>
        <begin position="53"/>
        <end position="540"/>
    </location>
</feature>
<name>A0A8G2EYJ9_9PROT</name>
<dbReference type="Gene3D" id="3.10.310.70">
    <property type="match status" value="1"/>
</dbReference>
<dbReference type="RefSeq" id="WP_093149984.1">
    <property type="nucleotide sequence ID" value="NZ_FNBW01000005.1"/>
</dbReference>
<dbReference type="InterPro" id="IPR032466">
    <property type="entry name" value="Metal_Hydrolase"/>
</dbReference>
<dbReference type="SUPFAM" id="SSF51338">
    <property type="entry name" value="Composite domain of metallo-dependent hydrolases"/>
    <property type="match status" value="1"/>
</dbReference>
<dbReference type="GO" id="GO:0016810">
    <property type="term" value="F:hydrolase activity, acting on carbon-nitrogen (but not peptide) bonds"/>
    <property type="evidence" value="ECO:0007669"/>
    <property type="project" value="InterPro"/>
</dbReference>
<dbReference type="CDD" id="cd01300">
    <property type="entry name" value="YtcJ_like"/>
    <property type="match status" value="1"/>
</dbReference>
<dbReference type="Gene3D" id="2.30.40.10">
    <property type="entry name" value="Urease, subunit C, domain 1"/>
    <property type="match status" value="1"/>
</dbReference>
<dbReference type="OrthoDB" id="9811399at2"/>
<comment type="caution">
    <text evidence="2">The sequence shown here is derived from an EMBL/GenBank/DDBJ whole genome shotgun (WGS) entry which is preliminary data.</text>
</comment>
<dbReference type="InterPro" id="IPR011059">
    <property type="entry name" value="Metal-dep_hydrolase_composite"/>
</dbReference>
<organism evidence="2 3">
    <name type="scientific">Thalassobaculum litoreum DSM 18839</name>
    <dbReference type="NCBI Taxonomy" id="1123362"/>
    <lineage>
        <taxon>Bacteria</taxon>
        <taxon>Pseudomonadati</taxon>
        <taxon>Pseudomonadota</taxon>
        <taxon>Alphaproteobacteria</taxon>
        <taxon>Rhodospirillales</taxon>
        <taxon>Thalassobaculaceae</taxon>
        <taxon>Thalassobaculum</taxon>
    </lineage>
</organism>
<evidence type="ECO:0000313" key="2">
    <source>
        <dbReference type="EMBL" id="SDF66680.1"/>
    </source>
</evidence>
<accession>A0A8G2EYJ9</accession>
<dbReference type="Pfam" id="PF07969">
    <property type="entry name" value="Amidohydro_3"/>
    <property type="match status" value="1"/>
</dbReference>
<gene>
    <name evidence="2" type="ORF">SAMN05660686_01984</name>
</gene>
<dbReference type="PANTHER" id="PTHR22642:SF2">
    <property type="entry name" value="PROTEIN LONG AFTER FAR-RED 3"/>
    <property type="match status" value="1"/>
</dbReference>
<proteinExistence type="predicted"/>
<keyword evidence="3" id="KW-1185">Reference proteome</keyword>
<dbReference type="InterPro" id="IPR033932">
    <property type="entry name" value="YtcJ-like"/>
</dbReference>
<dbReference type="Gene3D" id="3.20.20.140">
    <property type="entry name" value="Metal-dependent hydrolases"/>
    <property type="match status" value="1"/>
</dbReference>
<dbReference type="SUPFAM" id="SSF51556">
    <property type="entry name" value="Metallo-dependent hydrolases"/>
    <property type="match status" value="1"/>
</dbReference>
<reference evidence="2 3" key="1">
    <citation type="submission" date="2016-10" db="EMBL/GenBank/DDBJ databases">
        <authorList>
            <person name="Varghese N."/>
            <person name="Submissions S."/>
        </authorList>
    </citation>
    <scope>NUCLEOTIDE SEQUENCE [LARGE SCALE GENOMIC DNA]</scope>
    <source>
        <strain evidence="2 3">DSM 18839</strain>
    </source>
</reference>
<evidence type="ECO:0000313" key="3">
    <source>
        <dbReference type="Proteomes" id="UP000198615"/>
    </source>
</evidence>
<sequence length="542" mass="58988">MTSLAADLVMTNGRIATMDAAGSFAQALAARDGRIVALGNNAEVKALIGPETKVVDLGGRTAIPGIVDSHNHPDAYAARLASWELLSPDRIQSREALLARLSDVAASKRPDEWVAGYRLNENKSGGYPTIEELDQAAQGRPLFILRTDGHIGLANSRAFAELGIDETTQPPEFGAFDKHPETGKLTGIVRETAAHLFLDRVHDGDTPDSIAAGLEKVFAEWTSYGITSVYNSLTPSKGIRAYQMMKDQGRLNMRVGIIASGREAGLVESLTAAGIRSGFGDDWVRIIGVEWCPDCSTSGRTAAYYEPYVGKKIKGEPEPNTGVLLYELEDLKRRALAAHKAGLQVMIEGVGDRGIDFALDAIEYCLEQHPMEDHRMRVEHCCYVTPPLQERLKKLSVIDSSATGFMYDLGDAYIANRGQQAMARMWPHRAMIDAGIPAPGHSDAMVCQANPFLALWSMVNRMSDTGGDLDASQAITPTEALNAYTWLGAHSGREEHLKGSLEIGKLADVAVLDRDYFSIPTEEIREVQVDMTVIGGRVVHQR</sequence>
<dbReference type="PANTHER" id="PTHR22642">
    <property type="entry name" value="IMIDAZOLONEPROPIONASE"/>
    <property type="match status" value="1"/>
</dbReference>
<evidence type="ECO:0000259" key="1">
    <source>
        <dbReference type="Pfam" id="PF07969"/>
    </source>
</evidence>
<dbReference type="EMBL" id="FNBW01000005">
    <property type="protein sequence ID" value="SDF66680.1"/>
    <property type="molecule type" value="Genomic_DNA"/>
</dbReference>
<dbReference type="InterPro" id="IPR013108">
    <property type="entry name" value="Amidohydro_3"/>
</dbReference>
<dbReference type="Proteomes" id="UP000198615">
    <property type="component" value="Unassembled WGS sequence"/>
</dbReference>
<dbReference type="AlphaFoldDB" id="A0A8G2EYJ9"/>
<protein>
    <recommendedName>
        <fullName evidence="1">Amidohydrolase 3 domain-containing protein</fullName>
    </recommendedName>
</protein>